<dbReference type="PANTHER" id="PTHR14911:SF13">
    <property type="entry name" value="TRNA (GUANINE(6)-N2)-METHYLTRANSFERASE THUMP3"/>
    <property type="match status" value="1"/>
</dbReference>
<gene>
    <name evidence="3" type="ORF">SAMN05216313_11396</name>
</gene>
<dbReference type="PANTHER" id="PTHR14911">
    <property type="entry name" value="THUMP DOMAIN-CONTAINING"/>
    <property type="match status" value="1"/>
</dbReference>
<keyword evidence="3" id="KW-0489">Methyltransferase</keyword>
<dbReference type="Gene3D" id="1.25.10.10">
    <property type="entry name" value="Leucine-rich Repeat Variant"/>
    <property type="match status" value="1"/>
</dbReference>
<accession>A0A1I0GYW3</accession>
<proteinExistence type="predicted"/>
<keyword evidence="3" id="KW-0808">Transferase</keyword>
<dbReference type="Gene3D" id="3.40.50.150">
    <property type="entry name" value="Vaccinia Virus protein VP39"/>
    <property type="match status" value="1"/>
</dbReference>
<dbReference type="CDD" id="cd02440">
    <property type="entry name" value="AdoMet_MTases"/>
    <property type="match status" value="1"/>
</dbReference>
<reference evidence="4" key="1">
    <citation type="submission" date="2016-10" db="EMBL/GenBank/DDBJ databases">
        <authorList>
            <person name="Varghese N."/>
            <person name="Submissions S."/>
        </authorList>
    </citation>
    <scope>NUCLEOTIDE SEQUENCE [LARGE SCALE GENOMIC DNA]</scope>
    <source>
        <strain evidence="4">NLAE-zl-G277</strain>
    </source>
</reference>
<dbReference type="InterPro" id="IPR000241">
    <property type="entry name" value="RlmKL-like_Mtase"/>
</dbReference>
<protein>
    <submittedName>
        <fullName evidence="3">Putative RNA methylase family UPF0020</fullName>
    </submittedName>
</protein>
<dbReference type="STRING" id="460384.SAMN05216313_11396"/>
<evidence type="ECO:0000313" key="3">
    <source>
        <dbReference type="EMBL" id="SET75699.1"/>
    </source>
</evidence>
<dbReference type="GO" id="GO:0030488">
    <property type="term" value="P:tRNA methylation"/>
    <property type="evidence" value="ECO:0007669"/>
    <property type="project" value="TreeGrafter"/>
</dbReference>
<dbReference type="AlphaFoldDB" id="A0A1I0GYW3"/>
<dbReference type="GO" id="GO:0016423">
    <property type="term" value="F:tRNA (guanine) methyltransferase activity"/>
    <property type="evidence" value="ECO:0007669"/>
    <property type="project" value="TreeGrafter"/>
</dbReference>
<evidence type="ECO:0000259" key="2">
    <source>
        <dbReference type="Pfam" id="PF01170"/>
    </source>
</evidence>
<keyword evidence="1" id="KW-0175">Coiled coil</keyword>
<organism evidence="3 4">
    <name type="scientific">Enterocloster lavalensis</name>
    <dbReference type="NCBI Taxonomy" id="460384"/>
    <lineage>
        <taxon>Bacteria</taxon>
        <taxon>Bacillati</taxon>
        <taxon>Bacillota</taxon>
        <taxon>Clostridia</taxon>
        <taxon>Lachnospirales</taxon>
        <taxon>Lachnospiraceae</taxon>
        <taxon>Enterocloster</taxon>
    </lineage>
</organism>
<dbReference type="SUPFAM" id="SSF53335">
    <property type="entry name" value="S-adenosyl-L-methionine-dependent methyltransferases"/>
    <property type="match status" value="1"/>
</dbReference>
<dbReference type="EMBL" id="FOIM01000013">
    <property type="protein sequence ID" value="SET75699.1"/>
    <property type="molecule type" value="Genomic_DNA"/>
</dbReference>
<dbReference type="InterPro" id="IPR029063">
    <property type="entry name" value="SAM-dependent_MTases_sf"/>
</dbReference>
<dbReference type="Pfam" id="PF01170">
    <property type="entry name" value="UPF0020"/>
    <property type="match status" value="1"/>
</dbReference>
<keyword evidence="4" id="KW-1185">Reference proteome</keyword>
<name>A0A1I0GYW3_9FIRM</name>
<evidence type="ECO:0000256" key="1">
    <source>
        <dbReference type="SAM" id="Coils"/>
    </source>
</evidence>
<feature type="domain" description="Ribosomal RNA large subunit methyltransferase K/L-like methyltransferase" evidence="2">
    <location>
        <begin position="326"/>
        <end position="476"/>
    </location>
</feature>
<sequence>MEIMVKELWEQVQNGQEERQNLSKIRQVIKDNGERRKLSALVEGKEDVLIGLLQSEDAKTRKNAALLMGDLRNPPFLAQLWKAYQEEDQRFVKSSYLSAMENFDYREYLDALKARLAELKDETVTEENQKHVMEELRKLSFLILHIEGVSVHRFTGWNEAYDVFLITNRNFRELTRDELTALEPSAKTKLLGAGVMARVANLNWIREIRTYQELLFVVRGMESSEMEPEQIAKTIADSPLLAFLAKSHEGKAPYYFRLELKSKMDLGQKSVFLKKVSARIEALSDRKLVNTTENYEFELRLIENKLGKCNIMIKLFTLKDMRFTYRRDVIPTSIRPVNAALTAALAREYMKEDAQVLDPFCGVGTMLIERHKAVRANTSYGIDILEEAVLKARENAEAAKQVIHFVNRDFFEFTHDYRFDEVITDMPFKMGRLTDDDVRGIYERFFQKLPELLNDGAVLILYTHNHEDVAKLTFRTSFSILKDYEVSQKEGTHVMILRYAEK</sequence>
<feature type="coiled-coil region" evidence="1">
    <location>
        <begin position="102"/>
        <end position="129"/>
    </location>
</feature>
<evidence type="ECO:0000313" key="4">
    <source>
        <dbReference type="Proteomes" id="UP000198508"/>
    </source>
</evidence>
<dbReference type="Proteomes" id="UP000198508">
    <property type="component" value="Unassembled WGS sequence"/>
</dbReference>
<dbReference type="InterPro" id="IPR011989">
    <property type="entry name" value="ARM-like"/>
</dbReference>